<feature type="transmembrane region" description="Helical" evidence="13">
    <location>
        <begin position="338"/>
        <end position="363"/>
    </location>
</feature>
<evidence type="ECO:0000256" key="10">
    <source>
        <dbReference type="ARBA" id="ARBA00023201"/>
    </source>
</evidence>
<feature type="transmembrane region" description="Helical" evidence="13">
    <location>
        <begin position="249"/>
        <end position="267"/>
    </location>
</feature>
<dbReference type="PANTHER" id="PTHR42985">
    <property type="entry name" value="SODIUM-COUPLED MONOCARBOXYLATE TRANSPORTER"/>
    <property type="match status" value="1"/>
</dbReference>
<name>A0AAD9RWQ0_9HYME</name>
<gene>
    <name evidence="14" type="ORF">KPH14_009805</name>
</gene>
<evidence type="ECO:0000256" key="6">
    <source>
        <dbReference type="ARBA" id="ARBA00022989"/>
    </source>
</evidence>
<evidence type="ECO:0000256" key="7">
    <source>
        <dbReference type="ARBA" id="ARBA00023053"/>
    </source>
</evidence>
<reference evidence="14" key="2">
    <citation type="journal article" date="2023" name="Commun. Biol.">
        <title>Intrasexual cuticular hydrocarbon dimorphism in a wasp sheds light on hydrocarbon biosynthesis genes in Hymenoptera.</title>
        <authorList>
            <person name="Moris V.C."/>
            <person name="Podsiadlowski L."/>
            <person name="Martin S."/>
            <person name="Oeyen J.P."/>
            <person name="Donath A."/>
            <person name="Petersen M."/>
            <person name="Wilbrandt J."/>
            <person name="Misof B."/>
            <person name="Liedtke D."/>
            <person name="Thamm M."/>
            <person name="Scheiner R."/>
            <person name="Schmitt T."/>
            <person name="Niehuis O."/>
        </authorList>
    </citation>
    <scope>NUCLEOTIDE SEQUENCE</scope>
    <source>
        <strain evidence="14">GBR_01_08_01A</strain>
    </source>
</reference>
<feature type="transmembrane region" description="Helical" evidence="13">
    <location>
        <begin position="476"/>
        <end position="497"/>
    </location>
</feature>
<keyword evidence="5 13" id="KW-0812">Transmembrane</keyword>
<evidence type="ECO:0000256" key="11">
    <source>
        <dbReference type="RuleBase" id="RU362091"/>
    </source>
</evidence>
<keyword evidence="10" id="KW-0739">Sodium transport</keyword>
<sequence length="663" mass="72842">MSINLSNLQFFSTEDWPIISRLVSFEDGIPFGPINGGIERERRIEGKERLPRNLKAFKMSENNPERGYFHWADWLVFSAMLTISAASGIWHFKSAQQSTTEDYLLGGRKLRLWPVAASLIASFISGVTIVGTPAEIYNFGTQYWITIISIFFSGVVVATVYLPVFVTLQLHSAYEYLEVRFNKGVRTLISLIFVFDVVLYESIVVYVPALALSQVSGINTHIISAIVCGVCVFYTVLGGLKAVVWTDMLQVIVMMLAMFTVTVLGTIEVGGPSEVWQKAREANRIEFFNFDSSPYTRHTVWSVLVGSWLYCTAYIAVNQTMVQRYISLRTMKTSKLAVGIAILGIMAFISLCCWCGLVLLAWWSPPKCDPRATGLIQADDQLLPAFVMQVAGHLHGVPGLFIAGIFGAALSSLSVGFNSTSVVLLEDFVKGCFGLQPSERCSSILVKSIVIFLGLFALAFIFFIETLGGVLVVTNSLAAIAAGTSFGVFTLGMLFPWTNSQGAFVGAVVGFLIAGWASFGANASISAGVILPNKLPVPLAQCPGNISQAFLDQFVHTDEEDVFALYRLSYHWVSGLGAVVVIVVGGMVTWFTGPKDPSYVDRKLLSPVIHRWLPYPKYQNEEWQQSTAEPRSSVNLLLGNITKKSKRKNTSKKKEDQSDGVVS</sequence>
<organism evidence="14 15">
    <name type="scientific">Odynerus spinipes</name>
    <dbReference type="NCBI Taxonomy" id="1348599"/>
    <lineage>
        <taxon>Eukaryota</taxon>
        <taxon>Metazoa</taxon>
        <taxon>Ecdysozoa</taxon>
        <taxon>Arthropoda</taxon>
        <taxon>Hexapoda</taxon>
        <taxon>Insecta</taxon>
        <taxon>Pterygota</taxon>
        <taxon>Neoptera</taxon>
        <taxon>Endopterygota</taxon>
        <taxon>Hymenoptera</taxon>
        <taxon>Apocrita</taxon>
        <taxon>Aculeata</taxon>
        <taxon>Vespoidea</taxon>
        <taxon>Vespidae</taxon>
        <taxon>Eumeninae</taxon>
        <taxon>Odynerus</taxon>
    </lineage>
</organism>
<keyword evidence="4" id="KW-1003">Cell membrane</keyword>
<feature type="transmembrane region" description="Helical" evidence="13">
    <location>
        <begin position="504"/>
        <end position="531"/>
    </location>
</feature>
<evidence type="ECO:0000256" key="3">
    <source>
        <dbReference type="ARBA" id="ARBA00022448"/>
    </source>
</evidence>
<evidence type="ECO:0000313" key="14">
    <source>
        <dbReference type="EMBL" id="KAK2586868.1"/>
    </source>
</evidence>
<evidence type="ECO:0000256" key="2">
    <source>
        <dbReference type="ARBA" id="ARBA00006434"/>
    </source>
</evidence>
<proteinExistence type="inferred from homology"/>
<dbReference type="GO" id="GO:0005886">
    <property type="term" value="C:plasma membrane"/>
    <property type="evidence" value="ECO:0007669"/>
    <property type="project" value="UniProtKB-SubCell"/>
</dbReference>
<feature type="transmembrane region" description="Helical" evidence="13">
    <location>
        <begin position="112"/>
        <end position="131"/>
    </location>
</feature>
<keyword evidence="15" id="KW-1185">Reference proteome</keyword>
<dbReference type="PANTHER" id="PTHR42985:SF41">
    <property type="entry name" value="GH19970P-RELATED"/>
    <property type="match status" value="1"/>
</dbReference>
<evidence type="ECO:0000256" key="8">
    <source>
        <dbReference type="ARBA" id="ARBA00023065"/>
    </source>
</evidence>
<dbReference type="Gene3D" id="1.20.1730.10">
    <property type="entry name" value="Sodium/glucose cotransporter"/>
    <property type="match status" value="1"/>
</dbReference>
<comment type="caution">
    <text evidence="14">The sequence shown here is derived from an EMBL/GenBank/DDBJ whole genome shotgun (WGS) entry which is preliminary data.</text>
</comment>
<protein>
    <recommendedName>
        <fullName evidence="16">Sodium-coupled monocarboxylate transporter 1</fullName>
    </recommendedName>
</protein>
<dbReference type="GO" id="GO:0006814">
    <property type="term" value="P:sodium ion transport"/>
    <property type="evidence" value="ECO:0007669"/>
    <property type="project" value="UniProtKB-KW"/>
</dbReference>
<evidence type="ECO:0000256" key="9">
    <source>
        <dbReference type="ARBA" id="ARBA00023136"/>
    </source>
</evidence>
<accession>A0AAD9RWQ0</accession>
<dbReference type="Proteomes" id="UP001258017">
    <property type="component" value="Unassembled WGS sequence"/>
</dbReference>
<comment type="subcellular location">
    <subcellularLocation>
        <location evidence="1">Cell membrane</location>
        <topology evidence="1">Multi-pass membrane protein</topology>
    </subcellularLocation>
</comment>
<dbReference type="GO" id="GO:0015293">
    <property type="term" value="F:symporter activity"/>
    <property type="evidence" value="ECO:0007669"/>
    <property type="project" value="TreeGrafter"/>
</dbReference>
<keyword evidence="9 13" id="KW-0472">Membrane</keyword>
<dbReference type="NCBIfam" id="TIGR00813">
    <property type="entry name" value="sss"/>
    <property type="match status" value="1"/>
</dbReference>
<evidence type="ECO:0008006" key="16">
    <source>
        <dbReference type="Google" id="ProtNLM"/>
    </source>
</evidence>
<feature type="transmembrane region" description="Helical" evidence="13">
    <location>
        <begin position="400"/>
        <end position="424"/>
    </location>
</feature>
<evidence type="ECO:0000256" key="13">
    <source>
        <dbReference type="SAM" id="Phobius"/>
    </source>
</evidence>
<feature type="transmembrane region" description="Helical" evidence="13">
    <location>
        <begin position="570"/>
        <end position="593"/>
    </location>
</feature>
<keyword evidence="6 13" id="KW-1133">Transmembrane helix</keyword>
<evidence type="ECO:0000313" key="15">
    <source>
        <dbReference type="Proteomes" id="UP001258017"/>
    </source>
</evidence>
<feature type="transmembrane region" description="Helical" evidence="13">
    <location>
        <begin position="218"/>
        <end position="237"/>
    </location>
</feature>
<dbReference type="CDD" id="cd11492">
    <property type="entry name" value="SLC5sbd_NIS-SMVT"/>
    <property type="match status" value="1"/>
</dbReference>
<evidence type="ECO:0000256" key="1">
    <source>
        <dbReference type="ARBA" id="ARBA00004651"/>
    </source>
</evidence>
<evidence type="ECO:0000256" key="5">
    <source>
        <dbReference type="ARBA" id="ARBA00022692"/>
    </source>
</evidence>
<dbReference type="InterPro" id="IPR001734">
    <property type="entry name" value="Na/solute_symporter"/>
</dbReference>
<feature type="compositionally biased region" description="Polar residues" evidence="12">
    <location>
        <begin position="624"/>
        <end position="635"/>
    </location>
</feature>
<feature type="region of interest" description="Disordered" evidence="12">
    <location>
        <begin position="624"/>
        <end position="663"/>
    </location>
</feature>
<feature type="transmembrane region" description="Helical" evidence="13">
    <location>
        <begin position="299"/>
        <end position="317"/>
    </location>
</feature>
<feature type="transmembrane region" description="Helical" evidence="13">
    <location>
        <begin position="68"/>
        <end position="92"/>
    </location>
</feature>
<evidence type="ECO:0000256" key="4">
    <source>
        <dbReference type="ARBA" id="ARBA00022475"/>
    </source>
</evidence>
<dbReference type="EMBL" id="JAIFRP010000010">
    <property type="protein sequence ID" value="KAK2586868.1"/>
    <property type="molecule type" value="Genomic_DNA"/>
</dbReference>
<dbReference type="Pfam" id="PF00474">
    <property type="entry name" value="SSF"/>
    <property type="match status" value="1"/>
</dbReference>
<keyword evidence="7" id="KW-0915">Sodium</keyword>
<evidence type="ECO:0000256" key="12">
    <source>
        <dbReference type="SAM" id="MobiDB-lite"/>
    </source>
</evidence>
<reference evidence="14" key="1">
    <citation type="submission" date="2021-08" db="EMBL/GenBank/DDBJ databases">
        <authorList>
            <person name="Misof B."/>
            <person name="Oliver O."/>
            <person name="Podsiadlowski L."/>
            <person name="Donath A."/>
            <person name="Peters R."/>
            <person name="Mayer C."/>
            <person name="Rust J."/>
            <person name="Gunkel S."/>
            <person name="Lesny P."/>
            <person name="Martin S."/>
            <person name="Oeyen J.P."/>
            <person name="Petersen M."/>
            <person name="Panagiotis P."/>
            <person name="Wilbrandt J."/>
            <person name="Tanja T."/>
        </authorList>
    </citation>
    <scope>NUCLEOTIDE SEQUENCE</scope>
    <source>
        <strain evidence="14">GBR_01_08_01A</strain>
        <tissue evidence="14">Thorax + abdomen</tissue>
    </source>
</reference>
<dbReference type="PROSITE" id="PS50283">
    <property type="entry name" value="NA_SOLUT_SYMP_3"/>
    <property type="match status" value="1"/>
</dbReference>
<keyword evidence="3" id="KW-0813">Transport</keyword>
<dbReference type="InterPro" id="IPR038377">
    <property type="entry name" value="Na/Glc_symporter_sf"/>
</dbReference>
<feature type="transmembrane region" description="Helical" evidence="13">
    <location>
        <begin position="188"/>
        <end position="212"/>
    </location>
</feature>
<comment type="similarity">
    <text evidence="2 11">Belongs to the sodium:solute symporter (SSF) (TC 2.A.21) family.</text>
</comment>
<feature type="transmembrane region" description="Helical" evidence="13">
    <location>
        <begin position="444"/>
        <end position="464"/>
    </location>
</feature>
<dbReference type="InterPro" id="IPR051163">
    <property type="entry name" value="Sodium:Solute_Symporter_SSF"/>
</dbReference>
<keyword evidence="8" id="KW-0406">Ion transport</keyword>
<feature type="transmembrane region" description="Helical" evidence="13">
    <location>
        <begin position="143"/>
        <end position="168"/>
    </location>
</feature>
<dbReference type="AlphaFoldDB" id="A0AAD9RWQ0"/>